<sequence>MNGSKRHCPIDPDLKALIDRIGRVGTTAECEEADFVICGVDSFFDDDIHTKCSHCGAAIVHRPYVPKTPRKICVACCKLQMEAENLPHA</sequence>
<comment type="caution">
    <text evidence="1">The sequence shown here is derived from an EMBL/GenBank/DDBJ whole genome shotgun (WGS) entry which is preliminary data.</text>
</comment>
<reference evidence="1" key="1">
    <citation type="journal article" date="2015" name="Nature">
        <title>Complex archaea that bridge the gap between prokaryotes and eukaryotes.</title>
        <authorList>
            <person name="Spang A."/>
            <person name="Saw J.H."/>
            <person name="Jorgensen S.L."/>
            <person name="Zaremba-Niedzwiedzka K."/>
            <person name="Martijn J."/>
            <person name="Lind A.E."/>
            <person name="van Eijk R."/>
            <person name="Schleper C."/>
            <person name="Guy L."/>
            <person name="Ettema T.J."/>
        </authorList>
    </citation>
    <scope>NUCLEOTIDE SEQUENCE</scope>
</reference>
<dbReference type="EMBL" id="LAZR01002117">
    <property type="protein sequence ID" value="KKN34256.1"/>
    <property type="molecule type" value="Genomic_DNA"/>
</dbReference>
<accession>A0A0F9SB72</accession>
<organism evidence="1">
    <name type="scientific">marine sediment metagenome</name>
    <dbReference type="NCBI Taxonomy" id="412755"/>
    <lineage>
        <taxon>unclassified sequences</taxon>
        <taxon>metagenomes</taxon>
        <taxon>ecological metagenomes</taxon>
    </lineage>
</organism>
<evidence type="ECO:0000313" key="1">
    <source>
        <dbReference type="EMBL" id="KKN34256.1"/>
    </source>
</evidence>
<gene>
    <name evidence="1" type="ORF">LCGC14_0795550</name>
</gene>
<protein>
    <submittedName>
        <fullName evidence="1">Uncharacterized protein</fullName>
    </submittedName>
</protein>
<dbReference type="AlphaFoldDB" id="A0A0F9SB72"/>
<proteinExistence type="predicted"/>
<name>A0A0F9SB72_9ZZZZ</name>